<protein>
    <submittedName>
        <fullName evidence="1">Uncharacterized protein</fullName>
    </submittedName>
</protein>
<dbReference type="AlphaFoldDB" id="A0A4U6UQM6"/>
<proteinExistence type="predicted"/>
<organism evidence="1 2">
    <name type="scientific">Setaria viridis</name>
    <name type="common">Green bristlegrass</name>
    <name type="synonym">Setaria italica subsp. viridis</name>
    <dbReference type="NCBI Taxonomy" id="4556"/>
    <lineage>
        <taxon>Eukaryota</taxon>
        <taxon>Viridiplantae</taxon>
        <taxon>Streptophyta</taxon>
        <taxon>Embryophyta</taxon>
        <taxon>Tracheophyta</taxon>
        <taxon>Spermatophyta</taxon>
        <taxon>Magnoliopsida</taxon>
        <taxon>Liliopsida</taxon>
        <taxon>Poales</taxon>
        <taxon>Poaceae</taxon>
        <taxon>PACMAD clade</taxon>
        <taxon>Panicoideae</taxon>
        <taxon>Panicodae</taxon>
        <taxon>Paniceae</taxon>
        <taxon>Cenchrinae</taxon>
        <taxon>Setaria</taxon>
    </lineage>
</organism>
<gene>
    <name evidence="1" type="ORF">SEVIR_5G084632v2</name>
</gene>
<dbReference type="Proteomes" id="UP000298652">
    <property type="component" value="Chromosome 5"/>
</dbReference>
<reference evidence="1" key="1">
    <citation type="submission" date="2019-03" db="EMBL/GenBank/DDBJ databases">
        <title>WGS assembly of Setaria viridis.</title>
        <authorList>
            <person name="Huang P."/>
            <person name="Jenkins J."/>
            <person name="Grimwood J."/>
            <person name="Barry K."/>
            <person name="Healey A."/>
            <person name="Mamidi S."/>
            <person name="Sreedasyam A."/>
            <person name="Shu S."/>
            <person name="Feldman M."/>
            <person name="Wu J."/>
            <person name="Yu Y."/>
            <person name="Chen C."/>
            <person name="Johnson J."/>
            <person name="Rokhsar D."/>
            <person name="Baxter I."/>
            <person name="Schmutz J."/>
            <person name="Brutnell T."/>
            <person name="Kellogg E."/>
        </authorList>
    </citation>
    <scope>NUCLEOTIDE SEQUENCE [LARGE SCALE GENOMIC DNA]</scope>
</reference>
<keyword evidence="2" id="KW-1185">Reference proteome</keyword>
<dbReference type="Gramene" id="TKW13207">
    <property type="protein sequence ID" value="TKW13207"/>
    <property type="gene ID" value="SEVIR_5G084632v2"/>
</dbReference>
<sequence>MINGTDENVFCALPAVTVRSNSRRQKRSPVSILTSLRFRNVRKGRSSSQVQLQLDLKLISSPYCSPQMLPLTRIKCVEAYTAPSRLTGQRSLGRLGLRHRWLLQGAERCAWSSTNMRSGCGSVEKL</sequence>
<dbReference type="EMBL" id="CM016556">
    <property type="protein sequence ID" value="TKW13207.1"/>
    <property type="molecule type" value="Genomic_DNA"/>
</dbReference>
<evidence type="ECO:0000313" key="1">
    <source>
        <dbReference type="EMBL" id="TKW13207.1"/>
    </source>
</evidence>
<name>A0A4U6UQM6_SETVI</name>
<evidence type="ECO:0000313" key="2">
    <source>
        <dbReference type="Proteomes" id="UP000298652"/>
    </source>
</evidence>
<accession>A0A4U6UQM6</accession>